<keyword evidence="2" id="KW-0805">Transcription regulation</keyword>
<evidence type="ECO:0000256" key="3">
    <source>
        <dbReference type="ARBA" id="ARBA00023125"/>
    </source>
</evidence>
<dbReference type="InterPro" id="IPR036390">
    <property type="entry name" value="WH_DNA-bd_sf"/>
</dbReference>
<comment type="similarity">
    <text evidence="1">Belongs to the LysR transcriptional regulatory family.</text>
</comment>
<dbReference type="Gene3D" id="3.40.190.290">
    <property type="match status" value="1"/>
</dbReference>
<evidence type="ECO:0000256" key="4">
    <source>
        <dbReference type="ARBA" id="ARBA00023163"/>
    </source>
</evidence>
<sequence>MEIRYLKSFVTAARLLNFSEAAKETCVTQSTFSQTIKQLEDELGCALFFRNSHEVSLTEAGKELLPYAEKTLHTADDCIRRMEDLRDLKCGTLNIGVTHSFNMVMHETLKDFMRLYPSIYLNIVYKPMTELIEHLMSRELDFVLSFRPQKNFPNIESHILFEDTLSVIVRQDHPWATKSSVTLAELKNYPIALPAKGLQARNVLENIMTEAGSELNVRIEMDEVTPLLRLVRATGIFTILSSSATEDVEDLVYIPIDHKGGRMEGSVQMLKGSYMKAATKEFIRILCETALVKKRITDWLRERC</sequence>
<dbReference type="Gene3D" id="1.10.10.10">
    <property type="entry name" value="Winged helix-like DNA-binding domain superfamily/Winged helix DNA-binding domain"/>
    <property type="match status" value="1"/>
</dbReference>
<dbReference type="PANTHER" id="PTHR30419:SF8">
    <property type="entry name" value="NITROGEN ASSIMILATION TRANSCRIPTIONAL ACTIVATOR-RELATED"/>
    <property type="match status" value="1"/>
</dbReference>
<evidence type="ECO:0000256" key="1">
    <source>
        <dbReference type="ARBA" id="ARBA00009437"/>
    </source>
</evidence>
<dbReference type="Proteomes" id="UP000238304">
    <property type="component" value="Chromosome"/>
</dbReference>
<name>A0ABN5IMH4_9BACE</name>
<dbReference type="InterPro" id="IPR005119">
    <property type="entry name" value="LysR_subst-bd"/>
</dbReference>
<gene>
    <name evidence="6" type="ORF">C4H11_10960</name>
</gene>
<dbReference type="InterPro" id="IPR050950">
    <property type="entry name" value="HTH-type_LysR_regulators"/>
</dbReference>
<keyword evidence="3" id="KW-0238">DNA-binding</keyword>
<evidence type="ECO:0000259" key="5">
    <source>
        <dbReference type="PROSITE" id="PS50931"/>
    </source>
</evidence>
<evidence type="ECO:0000313" key="7">
    <source>
        <dbReference type="Proteomes" id="UP000238304"/>
    </source>
</evidence>
<dbReference type="SUPFAM" id="SSF46785">
    <property type="entry name" value="Winged helix' DNA-binding domain"/>
    <property type="match status" value="1"/>
</dbReference>
<dbReference type="PROSITE" id="PS50931">
    <property type="entry name" value="HTH_LYSR"/>
    <property type="match status" value="1"/>
</dbReference>
<evidence type="ECO:0000256" key="2">
    <source>
        <dbReference type="ARBA" id="ARBA00023015"/>
    </source>
</evidence>
<dbReference type="Pfam" id="PF00126">
    <property type="entry name" value="HTH_1"/>
    <property type="match status" value="1"/>
</dbReference>
<dbReference type="CDD" id="cd05466">
    <property type="entry name" value="PBP2_LTTR_substrate"/>
    <property type="match status" value="1"/>
</dbReference>
<accession>A0ABN5IMH4</accession>
<keyword evidence="4" id="KW-0804">Transcription</keyword>
<evidence type="ECO:0000313" key="6">
    <source>
        <dbReference type="EMBL" id="AVM54085.1"/>
    </source>
</evidence>
<dbReference type="EMBL" id="CP027231">
    <property type="protein sequence ID" value="AVM54085.1"/>
    <property type="molecule type" value="Genomic_DNA"/>
</dbReference>
<dbReference type="PANTHER" id="PTHR30419">
    <property type="entry name" value="HTH-TYPE TRANSCRIPTIONAL REGULATOR YBHD"/>
    <property type="match status" value="1"/>
</dbReference>
<dbReference type="Pfam" id="PF03466">
    <property type="entry name" value="LysR_substrate"/>
    <property type="match status" value="1"/>
</dbReference>
<dbReference type="SUPFAM" id="SSF53850">
    <property type="entry name" value="Periplasmic binding protein-like II"/>
    <property type="match status" value="1"/>
</dbReference>
<dbReference type="RefSeq" id="WP_106043359.1">
    <property type="nucleotide sequence ID" value="NZ_CP027231.1"/>
</dbReference>
<dbReference type="InterPro" id="IPR036388">
    <property type="entry name" value="WH-like_DNA-bd_sf"/>
</dbReference>
<protein>
    <submittedName>
        <fullName evidence="6">LysR family transcriptional regulator</fullName>
    </submittedName>
</protein>
<dbReference type="InterPro" id="IPR000847">
    <property type="entry name" value="LysR_HTH_N"/>
</dbReference>
<organism evidence="6 7">
    <name type="scientific">Bacteroides zoogleoformans</name>
    <dbReference type="NCBI Taxonomy" id="28119"/>
    <lineage>
        <taxon>Bacteria</taxon>
        <taxon>Pseudomonadati</taxon>
        <taxon>Bacteroidota</taxon>
        <taxon>Bacteroidia</taxon>
        <taxon>Bacteroidales</taxon>
        <taxon>Bacteroidaceae</taxon>
        <taxon>Bacteroides</taxon>
    </lineage>
</organism>
<feature type="domain" description="HTH lysR-type" evidence="5">
    <location>
        <begin position="1"/>
        <end position="58"/>
    </location>
</feature>
<dbReference type="PRINTS" id="PR00039">
    <property type="entry name" value="HTHLYSR"/>
</dbReference>
<keyword evidence="7" id="KW-1185">Reference proteome</keyword>
<reference evidence="6 7" key="1">
    <citation type="submission" date="2018-02" db="EMBL/GenBank/DDBJ databases">
        <authorList>
            <person name="Holder M.E."/>
            <person name="Ajami N.J."/>
            <person name="Petrosino J.F."/>
        </authorList>
    </citation>
    <scope>NUCLEOTIDE SEQUENCE [LARGE SCALE GENOMIC DNA]</scope>
    <source>
        <strain evidence="6 7">ATCC 33285</strain>
    </source>
</reference>
<proteinExistence type="inferred from homology"/>